<dbReference type="KEGG" id="sva:SVA_1333"/>
<dbReference type="NCBIfam" id="TIGR01007">
    <property type="entry name" value="eps_fam"/>
    <property type="match status" value="1"/>
</dbReference>
<sequence length="284" mass="31505">MSKIEKALSRSLSERHLALVPTGGPAAKASERRDLVAAPSELEARARSSAAIALMREPKVRGRNELAEARIIFPEMGESPTVKAFREIRTKILQKTAGNNCVVMITAVRGQSGTTFVALNLSAAFAFDVGKTALLIDCNLRNPRLHRLFTGEEMVGLTDYLENPELDLAEIIHAVGIERLRVIPAGGRRETPAEYFTSIKMKRLLDDIRGRYPERFIILDSPPMTESADTQILSDLCDYVVLVVPYGEVTRSQIDACVKGIDRNKLLGVVFNNEPQFPKFGRKR</sequence>
<dbReference type="EMBL" id="AP014936">
    <property type="protein sequence ID" value="BAU47900.1"/>
    <property type="molecule type" value="Genomic_DNA"/>
</dbReference>
<dbReference type="Gene3D" id="3.40.50.300">
    <property type="entry name" value="P-loop containing nucleotide triphosphate hydrolases"/>
    <property type="match status" value="1"/>
</dbReference>
<dbReference type="RefSeq" id="WP_096460448.1">
    <property type="nucleotide sequence ID" value="NZ_AP014936.1"/>
</dbReference>
<reference evidence="3 4" key="1">
    <citation type="submission" date="2015-08" db="EMBL/GenBank/DDBJ databases">
        <title>Complete genome sequence of Sulfurifustis variabilis.</title>
        <authorList>
            <person name="Miura A."/>
            <person name="Kojima H."/>
            <person name="Fukui M."/>
        </authorList>
    </citation>
    <scope>NUCLEOTIDE SEQUENCE [LARGE SCALE GENOMIC DNA]</scope>
    <source>
        <strain evidence="4">skN76</strain>
    </source>
</reference>
<dbReference type="InterPro" id="IPR050445">
    <property type="entry name" value="Bact_polysacc_biosynth/exp"/>
</dbReference>
<keyword evidence="2" id="KW-0067">ATP-binding</keyword>
<dbReference type="InterPro" id="IPR005702">
    <property type="entry name" value="Wzc-like_C"/>
</dbReference>
<organism evidence="3 4">
    <name type="scientific">Sulfurifustis variabilis</name>
    <dbReference type="NCBI Taxonomy" id="1675686"/>
    <lineage>
        <taxon>Bacteria</taxon>
        <taxon>Pseudomonadati</taxon>
        <taxon>Pseudomonadota</taxon>
        <taxon>Gammaproteobacteria</taxon>
        <taxon>Acidiferrobacterales</taxon>
        <taxon>Acidiferrobacteraceae</taxon>
        <taxon>Sulfurifustis</taxon>
    </lineage>
</organism>
<evidence type="ECO:0000313" key="3">
    <source>
        <dbReference type="EMBL" id="BAU47900.1"/>
    </source>
</evidence>
<keyword evidence="1" id="KW-0547">Nucleotide-binding</keyword>
<keyword evidence="4" id="KW-1185">Reference proteome</keyword>
<dbReference type="InterPro" id="IPR027417">
    <property type="entry name" value="P-loop_NTPase"/>
</dbReference>
<proteinExistence type="predicted"/>
<dbReference type="PANTHER" id="PTHR32309">
    <property type="entry name" value="TYROSINE-PROTEIN KINASE"/>
    <property type="match status" value="1"/>
</dbReference>
<gene>
    <name evidence="3" type="ORF">SVA_1333</name>
</gene>
<evidence type="ECO:0000256" key="2">
    <source>
        <dbReference type="ARBA" id="ARBA00022840"/>
    </source>
</evidence>
<dbReference type="PANTHER" id="PTHR32309:SF13">
    <property type="entry name" value="FERRIC ENTEROBACTIN TRANSPORT PROTEIN FEPE"/>
    <property type="match status" value="1"/>
</dbReference>
<dbReference type="OrthoDB" id="9775724at2"/>
<dbReference type="SUPFAM" id="SSF52540">
    <property type="entry name" value="P-loop containing nucleoside triphosphate hydrolases"/>
    <property type="match status" value="1"/>
</dbReference>
<dbReference type="GO" id="GO:0004713">
    <property type="term" value="F:protein tyrosine kinase activity"/>
    <property type="evidence" value="ECO:0007669"/>
    <property type="project" value="TreeGrafter"/>
</dbReference>
<protein>
    <submittedName>
        <fullName evidence="3">Polysaccharide biosynthesis protein</fullName>
    </submittedName>
</protein>
<dbReference type="AlphaFoldDB" id="A0A1B4V2W7"/>
<dbReference type="GO" id="GO:0005886">
    <property type="term" value="C:plasma membrane"/>
    <property type="evidence" value="ECO:0007669"/>
    <property type="project" value="TreeGrafter"/>
</dbReference>
<dbReference type="Proteomes" id="UP000218899">
    <property type="component" value="Chromosome"/>
</dbReference>
<evidence type="ECO:0000313" key="4">
    <source>
        <dbReference type="Proteomes" id="UP000218899"/>
    </source>
</evidence>
<accession>A0A1B4V2W7</accession>
<evidence type="ECO:0000256" key="1">
    <source>
        <dbReference type="ARBA" id="ARBA00022741"/>
    </source>
</evidence>
<dbReference type="CDD" id="cd05387">
    <property type="entry name" value="BY-kinase"/>
    <property type="match status" value="1"/>
</dbReference>
<name>A0A1B4V2W7_9GAMM</name>
<dbReference type="GO" id="GO:0005524">
    <property type="term" value="F:ATP binding"/>
    <property type="evidence" value="ECO:0007669"/>
    <property type="project" value="UniProtKB-KW"/>
</dbReference>